<keyword evidence="3" id="KW-1185">Reference proteome</keyword>
<sequence>MRTRSVRVFRNSKHRVCPNQGSNSISVVAVTYNEVSFDLPHIQLKGLRGGTPGKPLLLLLHGWLDNCHSFLPLLSEPELADYDWIALDFAGHGHSSHRGADAAYYFVDYMYDVQALIEQQGWQHLHVVGHSMGGYVGQLLGACFGERIASLVTIEAFGLVTGEPEQTLQLLRDGYTSRQKQFGRELPTYKDLNHLIQARAKAGDFPPELAELLLRRNLTHTEAGFCWRTDPRVRTTSPFRFTQQHVPSVLQALQMPVQVVLGEDGHAQLPDALAQWGAHVQQLSVVQVAGGHHAHMQSPRSVAQAIRAHLDTSNMHD</sequence>
<name>A0ABY0BWN4_9GAMM</name>
<evidence type="ECO:0000313" key="2">
    <source>
        <dbReference type="EMBL" id="RUO28629.1"/>
    </source>
</evidence>
<dbReference type="PANTHER" id="PTHR43798:SF33">
    <property type="entry name" value="HYDROLASE, PUTATIVE (AFU_ORTHOLOGUE AFUA_2G14860)-RELATED"/>
    <property type="match status" value="1"/>
</dbReference>
<dbReference type="Pfam" id="PF00561">
    <property type="entry name" value="Abhydrolase_1"/>
    <property type="match status" value="1"/>
</dbReference>
<evidence type="ECO:0000313" key="3">
    <source>
        <dbReference type="Proteomes" id="UP000287865"/>
    </source>
</evidence>
<reference evidence="2 3" key="1">
    <citation type="journal article" date="2018" name="Front. Microbiol.">
        <title>Genome-Based Analysis Reveals the Taxonomy and Diversity of the Family Idiomarinaceae.</title>
        <authorList>
            <person name="Liu Y."/>
            <person name="Lai Q."/>
            <person name="Shao Z."/>
        </authorList>
    </citation>
    <scope>NUCLEOTIDE SEQUENCE [LARGE SCALE GENOMIC DNA]</scope>
    <source>
        <strain evidence="2 3">CF12-14</strain>
    </source>
</reference>
<accession>A0ABY0BWN4</accession>
<proteinExistence type="predicted"/>
<dbReference type="GO" id="GO:0016787">
    <property type="term" value="F:hydrolase activity"/>
    <property type="evidence" value="ECO:0007669"/>
    <property type="project" value="UniProtKB-KW"/>
</dbReference>
<dbReference type="InterPro" id="IPR000073">
    <property type="entry name" value="AB_hydrolase_1"/>
</dbReference>
<organism evidence="2 3">
    <name type="scientific">Aliidiomarina maris</name>
    <dbReference type="NCBI Taxonomy" id="531312"/>
    <lineage>
        <taxon>Bacteria</taxon>
        <taxon>Pseudomonadati</taxon>
        <taxon>Pseudomonadota</taxon>
        <taxon>Gammaproteobacteria</taxon>
        <taxon>Alteromonadales</taxon>
        <taxon>Idiomarinaceae</taxon>
        <taxon>Aliidiomarina</taxon>
    </lineage>
</organism>
<feature type="domain" description="AB hydrolase-1" evidence="1">
    <location>
        <begin position="55"/>
        <end position="299"/>
    </location>
</feature>
<protein>
    <submittedName>
        <fullName evidence="2">Alpha/beta hydrolase</fullName>
    </submittedName>
</protein>
<dbReference type="PANTHER" id="PTHR43798">
    <property type="entry name" value="MONOACYLGLYCEROL LIPASE"/>
    <property type="match status" value="1"/>
</dbReference>
<evidence type="ECO:0000259" key="1">
    <source>
        <dbReference type="Pfam" id="PF00561"/>
    </source>
</evidence>
<dbReference type="EMBL" id="PIPK01000001">
    <property type="protein sequence ID" value="RUO28629.1"/>
    <property type="molecule type" value="Genomic_DNA"/>
</dbReference>
<comment type="caution">
    <text evidence="2">The sequence shown here is derived from an EMBL/GenBank/DDBJ whole genome shotgun (WGS) entry which is preliminary data.</text>
</comment>
<dbReference type="SUPFAM" id="SSF53474">
    <property type="entry name" value="alpha/beta-Hydrolases"/>
    <property type="match status" value="1"/>
</dbReference>
<gene>
    <name evidence="2" type="ORF">CWE07_02215</name>
</gene>
<keyword evidence="2" id="KW-0378">Hydrolase</keyword>
<dbReference type="InterPro" id="IPR029058">
    <property type="entry name" value="AB_hydrolase_fold"/>
</dbReference>
<dbReference type="Gene3D" id="3.40.50.1820">
    <property type="entry name" value="alpha/beta hydrolase"/>
    <property type="match status" value="1"/>
</dbReference>
<dbReference type="Proteomes" id="UP000287865">
    <property type="component" value="Unassembled WGS sequence"/>
</dbReference>
<dbReference type="InterPro" id="IPR050266">
    <property type="entry name" value="AB_hydrolase_sf"/>
</dbReference>